<comment type="caution">
    <text evidence="1">The sequence shown here is derived from an EMBL/GenBank/DDBJ whole genome shotgun (WGS) entry which is preliminary data.</text>
</comment>
<protein>
    <submittedName>
        <fullName evidence="1">Uncharacterized protein</fullName>
    </submittedName>
</protein>
<dbReference type="RefSeq" id="WP_305024488.1">
    <property type="nucleotide sequence ID" value="NZ_JAUQTB010000006.1"/>
</dbReference>
<name>A0ABT9CI47_9BACL</name>
<gene>
    <name evidence="1" type="ORF">Q5741_12815</name>
</gene>
<accession>A0ABT9CI47</accession>
<dbReference type="Proteomes" id="UP001240171">
    <property type="component" value="Unassembled WGS sequence"/>
</dbReference>
<evidence type="ECO:0000313" key="2">
    <source>
        <dbReference type="Proteomes" id="UP001240171"/>
    </source>
</evidence>
<organism evidence="1 2">
    <name type="scientific">Paenibacillus lacisoli</name>
    <dbReference type="NCBI Taxonomy" id="3064525"/>
    <lineage>
        <taxon>Bacteria</taxon>
        <taxon>Bacillati</taxon>
        <taxon>Bacillota</taxon>
        <taxon>Bacilli</taxon>
        <taxon>Bacillales</taxon>
        <taxon>Paenibacillaceae</taxon>
        <taxon>Paenibacillus</taxon>
    </lineage>
</organism>
<dbReference type="EMBL" id="JAUQTB010000006">
    <property type="protein sequence ID" value="MDO7907288.1"/>
    <property type="molecule type" value="Genomic_DNA"/>
</dbReference>
<evidence type="ECO:0000313" key="1">
    <source>
        <dbReference type="EMBL" id="MDO7907288.1"/>
    </source>
</evidence>
<keyword evidence="2" id="KW-1185">Reference proteome</keyword>
<sequence>MSSYKPSIVDLKKAGINEKDGLYEFTMNLADGTACRVFYQRNPEWKLMNVSRLQKTPCPVCRKDYICKCMDQYEGELNRQMQDDQWIEKALAE</sequence>
<reference evidence="1 2" key="1">
    <citation type="submission" date="2023-07" db="EMBL/GenBank/DDBJ databases">
        <title>Paenibacillus sp. JX-17 nov. isolated from soil.</title>
        <authorList>
            <person name="Wan Y."/>
            <person name="Liu B."/>
        </authorList>
    </citation>
    <scope>NUCLEOTIDE SEQUENCE [LARGE SCALE GENOMIC DNA]</scope>
    <source>
        <strain evidence="1 2">JX-17</strain>
    </source>
</reference>
<proteinExistence type="predicted"/>